<protein>
    <recommendedName>
        <fullName evidence="1">At1g61320/AtMIF1 LRR domain-containing protein</fullName>
    </recommendedName>
</protein>
<dbReference type="PANTHER" id="PTHR34145:SF68">
    <property type="entry name" value="FBD DOMAIN-CONTAINING PROTEIN"/>
    <property type="match status" value="1"/>
</dbReference>
<evidence type="ECO:0000259" key="1">
    <source>
        <dbReference type="Pfam" id="PF23622"/>
    </source>
</evidence>
<dbReference type="Pfam" id="PF23622">
    <property type="entry name" value="LRR_At1g61320_AtMIF1"/>
    <property type="match status" value="1"/>
</dbReference>
<dbReference type="AlphaFoldDB" id="A0A7J9EXB7"/>
<evidence type="ECO:0000313" key="3">
    <source>
        <dbReference type="Proteomes" id="UP000593568"/>
    </source>
</evidence>
<dbReference type="PANTHER" id="PTHR34145">
    <property type="entry name" value="OS02G0105600 PROTEIN"/>
    <property type="match status" value="1"/>
</dbReference>
<name>A0A7J9EXB7_9ROSI</name>
<reference evidence="2 3" key="1">
    <citation type="journal article" date="2019" name="Genome Biol. Evol.">
        <title>Insights into the evolution of the New World diploid cottons (Gossypium, subgenus Houzingenia) based on genome sequencing.</title>
        <authorList>
            <person name="Grover C.E."/>
            <person name="Arick M.A. 2nd"/>
            <person name="Thrash A."/>
            <person name="Conover J.L."/>
            <person name="Sanders W.S."/>
            <person name="Peterson D.G."/>
            <person name="Frelichowski J.E."/>
            <person name="Scheffler J.A."/>
            <person name="Scheffler B.E."/>
            <person name="Wendel J.F."/>
        </authorList>
    </citation>
    <scope>NUCLEOTIDE SEQUENCE [LARGE SCALE GENOMIC DNA]</scope>
    <source>
        <strain evidence="2">8</strain>
        <tissue evidence="2">Leaf</tissue>
    </source>
</reference>
<dbReference type="InterPro" id="IPR055357">
    <property type="entry name" value="LRR_At1g61320_AtMIF1"/>
</dbReference>
<dbReference type="InterPro" id="IPR036047">
    <property type="entry name" value="F-box-like_dom_sf"/>
</dbReference>
<dbReference type="EMBL" id="JABEZW010000010">
    <property type="protein sequence ID" value="MBA0777687.1"/>
    <property type="molecule type" value="Genomic_DNA"/>
</dbReference>
<comment type="caution">
    <text evidence="2">The sequence shown here is derived from an EMBL/GenBank/DDBJ whole genome shotgun (WGS) entry which is preliminary data.</text>
</comment>
<accession>A0A7J9EXB7</accession>
<sequence>MDHKTDIVDEDNISELPNEILISISILSCMTMKEAAKTSVISRRWQKLPCLHFDGSQALLKLWEKVYEYWVCKLKKILDLEMARYVNIILKSCHLFGAAIDEFITLCLPSSSSLTSLILKQVNVSGEVLANFIFNSPFLECLCAGGSRSLVHMRPVGPPLYLKHLEIIRCDRMESLEIDAANLLSLKSLRQKIKIPSMNKWMKKYEYPILSRLEQLELSLFADDDESLLILSSLINACPVSYMLSLE</sequence>
<feature type="non-terminal residue" evidence="2">
    <location>
        <position position="1"/>
    </location>
</feature>
<evidence type="ECO:0000313" key="2">
    <source>
        <dbReference type="EMBL" id="MBA0777687.1"/>
    </source>
</evidence>
<keyword evidence="3" id="KW-1185">Reference proteome</keyword>
<dbReference type="Proteomes" id="UP000593568">
    <property type="component" value="Unassembled WGS sequence"/>
</dbReference>
<dbReference type="SUPFAM" id="SSF81383">
    <property type="entry name" value="F-box domain"/>
    <property type="match status" value="1"/>
</dbReference>
<organism evidence="2 3">
    <name type="scientific">Gossypium trilobum</name>
    <dbReference type="NCBI Taxonomy" id="34281"/>
    <lineage>
        <taxon>Eukaryota</taxon>
        <taxon>Viridiplantae</taxon>
        <taxon>Streptophyta</taxon>
        <taxon>Embryophyta</taxon>
        <taxon>Tracheophyta</taxon>
        <taxon>Spermatophyta</taxon>
        <taxon>Magnoliopsida</taxon>
        <taxon>eudicotyledons</taxon>
        <taxon>Gunneridae</taxon>
        <taxon>Pentapetalae</taxon>
        <taxon>rosids</taxon>
        <taxon>malvids</taxon>
        <taxon>Malvales</taxon>
        <taxon>Malvaceae</taxon>
        <taxon>Malvoideae</taxon>
        <taxon>Gossypium</taxon>
    </lineage>
</organism>
<feature type="domain" description="At1g61320/AtMIF1 LRR" evidence="1">
    <location>
        <begin position="107"/>
        <end position="196"/>
    </location>
</feature>
<dbReference type="InterPro" id="IPR053772">
    <property type="entry name" value="At1g61320/At1g61330-like"/>
</dbReference>
<gene>
    <name evidence="2" type="ORF">Gotri_005678</name>
</gene>
<proteinExistence type="predicted"/>